<feature type="transmembrane region" description="Helical" evidence="1">
    <location>
        <begin position="108"/>
        <end position="132"/>
    </location>
</feature>
<reference evidence="3" key="1">
    <citation type="submission" date="2023-08" db="EMBL/GenBank/DDBJ databases">
        <title>The draft genome of Tsukamurella strandjordii strain 050030.</title>
        <authorList>
            <person name="Zhao F."/>
            <person name="Feng Y."/>
            <person name="Zong Z."/>
        </authorList>
    </citation>
    <scope>NUCLEOTIDE SEQUENCE</scope>
    <source>
        <strain evidence="3">050030</strain>
    </source>
</reference>
<accession>A0AA90NK78</accession>
<gene>
    <name evidence="3" type="ORF">Q7X28_19110</name>
</gene>
<dbReference type="EMBL" id="JAUTIX010000008">
    <property type="protein sequence ID" value="MDP0400031.1"/>
    <property type="molecule type" value="Genomic_DNA"/>
</dbReference>
<keyword evidence="3" id="KW-0645">Protease</keyword>
<organism evidence="3 4">
    <name type="scientific">Tsukamurella strandjordii</name>
    <dbReference type="NCBI Taxonomy" id="147577"/>
    <lineage>
        <taxon>Bacteria</taxon>
        <taxon>Bacillati</taxon>
        <taxon>Actinomycetota</taxon>
        <taxon>Actinomycetes</taxon>
        <taxon>Mycobacteriales</taxon>
        <taxon>Tsukamurellaceae</taxon>
        <taxon>Tsukamurella</taxon>
    </lineage>
</organism>
<name>A0AA90NK78_9ACTN</name>
<dbReference type="RefSeq" id="WP_305112507.1">
    <property type="nucleotide sequence ID" value="NZ_JAUTIX010000008.1"/>
</dbReference>
<dbReference type="AlphaFoldDB" id="A0AA90NK78"/>
<evidence type="ECO:0000259" key="2">
    <source>
        <dbReference type="Pfam" id="PF02517"/>
    </source>
</evidence>
<feature type="transmembrane region" description="Helical" evidence="1">
    <location>
        <begin position="152"/>
        <end position="177"/>
    </location>
</feature>
<feature type="transmembrane region" description="Helical" evidence="1">
    <location>
        <begin position="203"/>
        <end position="224"/>
    </location>
</feature>
<feature type="transmembrane region" description="Helical" evidence="1">
    <location>
        <begin position="66"/>
        <end position="88"/>
    </location>
</feature>
<dbReference type="GO" id="GO:0080120">
    <property type="term" value="P:CAAX-box protein maturation"/>
    <property type="evidence" value="ECO:0007669"/>
    <property type="project" value="UniProtKB-ARBA"/>
</dbReference>
<evidence type="ECO:0000313" key="3">
    <source>
        <dbReference type="EMBL" id="MDP0400031.1"/>
    </source>
</evidence>
<keyword evidence="3" id="KW-0482">Metalloprotease</keyword>
<protein>
    <submittedName>
        <fullName evidence="3">CPBP family intramembrane metalloprotease</fullName>
        <ecNumber evidence="3">3.4.-.-</ecNumber>
    </submittedName>
</protein>
<keyword evidence="4" id="KW-1185">Reference proteome</keyword>
<feature type="transmembrane region" description="Helical" evidence="1">
    <location>
        <begin position="20"/>
        <end position="40"/>
    </location>
</feature>
<keyword evidence="1" id="KW-0472">Membrane</keyword>
<dbReference type="Proteomes" id="UP001178281">
    <property type="component" value="Unassembled WGS sequence"/>
</dbReference>
<keyword evidence="3" id="KW-0378">Hydrolase</keyword>
<comment type="caution">
    <text evidence="3">The sequence shown here is derived from an EMBL/GenBank/DDBJ whole genome shotgun (WGS) entry which is preliminary data.</text>
</comment>
<evidence type="ECO:0000313" key="4">
    <source>
        <dbReference type="Proteomes" id="UP001178281"/>
    </source>
</evidence>
<keyword evidence="1" id="KW-0812">Transmembrane</keyword>
<sequence>MSAPEAVPASEKGPLRAEIAIVLLVTFGWSGMYSLIRLIGYQLGPGVGGTTVSLNPSRSPHIPIDFLLQTLTAVQLFAWASLALYLLWRSGIGVADLGFALRGSRRELLKNIGLGTGLAALIGLPGLALYVAGRALGVTANVLPAAGGDPGWRMVTYVLIAAGNAVAEEVVVVGYFMTRLRQLGVGRGGTIAASALLRGSYHLYQGFGAGLGNVVMGVIFGAVYDRWRTLWPLVIAHFVIDVVAYLGFALLRSHLGFLS</sequence>
<proteinExistence type="predicted"/>
<evidence type="ECO:0000256" key="1">
    <source>
        <dbReference type="SAM" id="Phobius"/>
    </source>
</evidence>
<dbReference type="GO" id="GO:0008237">
    <property type="term" value="F:metallopeptidase activity"/>
    <property type="evidence" value="ECO:0007669"/>
    <property type="project" value="UniProtKB-KW"/>
</dbReference>
<dbReference type="EC" id="3.4.-.-" evidence="3"/>
<dbReference type="Pfam" id="PF02517">
    <property type="entry name" value="Rce1-like"/>
    <property type="match status" value="1"/>
</dbReference>
<feature type="transmembrane region" description="Helical" evidence="1">
    <location>
        <begin position="230"/>
        <end position="251"/>
    </location>
</feature>
<keyword evidence="1" id="KW-1133">Transmembrane helix</keyword>
<dbReference type="GO" id="GO:0004175">
    <property type="term" value="F:endopeptidase activity"/>
    <property type="evidence" value="ECO:0007669"/>
    <property type="project" value="UniProtKB-ARBA"/>
</dbReference>
<dbReference type="InterPro" id="IPR003675">
    <property type="entry name" value="Rce1/LyrA-like_dom"/>
</dbReference>
<feature type="domain" description="CAAX prenyl protease 2/Lysostaphin resistance protein A-like" evidence="2">
    <location>
        <begin position="152"/>
        <end position="243"/>
    </location>
</feature>